<dbReference type="EMBL" id="CP023564">
    <property type="protein sequence ID" value="ATG53503.1"/>
    <property type="molecule type" value="Genomic_DNA"/>
</dbReference>
<dbReference type="OrthoDB" id="4794371at2"/>
<accession>A0A291GTF1</accession>
<proteinExistence type="predicted"/>
<name>A0A291GTF1_9MICO</name>
<keyword evidence="2" id="KW-1185">Reference proteome</keyword>
<dbReference type="KEGG" id="bgg:CFK41_00970"/>
<evidence type="ECO:0000313" key="1">
    <source>
        <dbReference type="EMBL" id="ATG53503.1"/>
    </source>
</evidence>
<reference evidence="1 2" key="1">
    <citation type="journal article" date="2014" name="Int. J. Syst. Evol. Microbiol.">
        <title>Brachybacterium ginsengisoli sp. nov., isolated from soil of a ginseng field.</title>
        <authorList>
            <person name="Hoang V.A."/>
            <person name="Kim Y.J."/>
            <person name="Nguyen N.L."/>
            <person name="Yang D.C."/>
        </authorList>
    </citation>
    <scope>NUCLEOTIDE SEQUENCE [LARGE SCALE GENOMIC DNA]</scope>
    <source>
        <strain evidence="1 2">DCY80</strain>
    </source>
</reference>
<sequence length="107" mass="11356">MTEQPPFPSPTQHRVRLTARAPIGDCLVGCTGAKIDPETDDPHAALAITDGDGSRQLLEVVAGEEIPLRSGLLVVDQIHPWDPPHPAGVSLTWVPRAHDVDAAATTN</sequence>
<dbReference type="Proteomes" id="UP000217889">
    <property type="component" value="Chromosome"/>
</dbReference>
<dbReference type="RefSeq" id="WP_096797982.1">
    <property type="nucleotide sequence ID" value="NZ_CP023564.1"/>
</dbReference>
<protein>
    <submittedName>
        <fullName evidence="1">Uncharacterized protein</fullName>
    </submittedName>
</protein>
<dbReference type="AlphaFoldDB" id="A0A291GTF1"/>
<gene>
    <name evidence="1" type="ORF">CFK41_00970</name>
</gene>
<organism evidence="1 2">
    <name type="scientific">Brachybacterium ginsengisoli</name>
    <dbReference type="NCBI Taxonomy" id="1331682"/>
    <lineage>
        <taxon>Bacteria</taxon>
        <taxon>Bacillati</taxon>
        <taxon>Actinomycetota</taxon>
        <taxon>Actinomycetes</taxon>
        <taxon>Micrococcales</taxon>
        <taxon>Dermabacteraceae</taxon>
        <taxon>Brachybacterium</taxon>
    </lineage>
</organism>
<evidence type="ECO:0000313" key="2">
    <source>
        <dbReference type="Proteomes" id="UP000217889"/>
    </source>
</evidence>